<proteinExistence type="predicted"/>
<protein>
    <submittedName>
        <fullName evidence="2">Uncharacterized protein</fullName>
    </submittedName>
</protein>
<reference evidence="2 3" key="1">
    <citation type="journal article" date="2015" name="Fungal Genet. Biol.">
        <title>Evolution of novel wood decay mechanisms in Agaricales revealed by the genome sequences of Fistulina hepatica and Cylindrobasidium torrendii.</title>
        <authorList>
            <person name="Floudas D."/>
            <person name="Held B.W."/>
            <person name="Riley R."/>
            <person name="Nagy L.G."/>
            <person name="Koehler G."/>
            <person name="Ransdell A.S."/>
            <person name="Younus H."/>
            <person name="Chow J."/>
            <person name="Chiniquy J."/>
            <person name="Lipzen A."/>
            <person name="Tritt A."/>
            <person name="Sun H."/>
            <person name="Haridas S."/>
            <person name="LaButti K."/>
            <person name="Ohm R.A."/>
            <person name="Kues U."/>
            <person name="Blanchette R.A."/>
            <person name="Grigoriev I.V."/>
            <person name="Minto R.E."/>
            <person name="Hibbett D.S."/>
        </authorList>
    </citation>
    <scope>NUCLEOTIDE SEQUENCE [LARGE SCALE GENOMIC DNA]</scope>
    <source>
        <strain evidence="2 3">ATCC 64428</strain>
    </source>
</reference>
<feature type="compositionally biased region" description="Polar residues" evidence="1">
    <location>
        <begin position="278"/>
        <end position="300"/>
    </location>
</feature>
<feature type="region of interest" description="Disordered" evidence="1">
    <location>
        <begin position="271"/>
        <end position="308"/>
    </location>
</feature>
<organism evidence="2 3">
    <name type="scientific">Fistulina hepatica ATCC 64428</name>
    <dbReference type="NCBI Taxonomy" id="1128425"/>
    <lineage>
        <taxon>Eukaryota</taxon>
        <taxon>Fungi</taxon>
        <taxon>Dikarya</taxon>
        <taxon>Basidiomycota</taxon>
        <taxon>Agaricomycotina</taxon>
        <taxon>Agaricomycetes</taxon>
        <taxon>Agaricomycetidae</taxon>
        <taxon>Agaricales</taxon>
        <taxon>Fistulinaceae</taxon>
        <taxon>Fistulina</taxon>
    </lineage>
</organism>
<dbReference type="EMBL" id="KN881629">
    <property type="protein sequence ID" value="KIY52877.1"/>
    <property type="molecule type" value="Genomic_DNA"/>
</dbReference>
<evidence type="ECO:0000313" key="2">
    <source>
        <dbReference type="EMBL" id="KIY52877.1"/>
    </source>
</evidence>
<feature type="region of interest" description="Disordered" evidence="1">
    <location>
        <begin position="374"/>
        <end position="404"/>
    </location>
</feature>
<evidence type="ECO:0000313" key="3">
    <source>
        <dbReference type="Proteomes" id="UP000054144"/>
    </source>
</evidence>
<dbReference type="AlphaFoldDB" id="A0A0D7AMT5"/>
<keyword evidence="3" id="KW-1185">Reference proteome</keyword>
<name>A0A0D7AMT5_9AGAR</name>
<sequence length="404" mass="44182">MSVSNPGSEISVYTKIVGGGNYFKPKPTVRAARERRVIEETATLLLVIREHKRTQAHSRILNAFIMAELYENEEASTGLRSHVSDVALTCTNCRPSNLDFRRLRALLNYLLADDSQKISQIHTVGPLKYHLNPLAPPFEPRLARRTACIPFALPVDHNPAALVLSVDTSLVLQNQRIISNELPNLGVDGLTNNDEFRSIHVTGVGSAHQLLISPSRSIVSLSPRKPVSQFNNASGVFGSQTRPLSTTGPVLVTAAAETTASPSLESLHDLTPFGSLLSPANQPSARTTSCQAHQSKPSEAQHSRKRLPRWPTALPRTVLPELSFRSAAEVRKDLCRSRLSLSSSHSITLPRRVTAPLTPTSPPLVTRSHFATASPTTPITRSNRSTSMVIPSSRPTQSRRVWIP</sequence>
<evidence type="ECO:0000256" key="1">
    <source>
        <dbReference type="SAM" id="MobiDB-lite"/>
    </source>
</evidence>
<dbReference type="Proteomes" id="UP000054144">
    <property type="component" value="Unassembled WGS sequence"/>
</dbReference>
<gene>
    <name evidence="2" type="ORF">FISHEDRAFT_69341</name>
</gene>
<accession>A0A0D7AMT5</accession>